<evidence type="ECO:0000256" key="1">
    <source>
        <dbReference type="SAM" id="MobiDB-lite"/>
    </source>
</evidence>
<feature type="compositionally biased region" description="Polar residues" evidence="1">
    <location>
        <begin position="1"/>
        <end position="11"/>
    </location>
</feature>
<keyword evidence="3" id="KW-1185">Reference proteome</keyword>
<evidence type="ECO:0000313" key="3">
    <source>
        <dbReference type="Proteomes" id="UP001211907"/>
    </source>
</evidence>
<comment type="caution">
    <text evidence="2">The sequence shown here is derived from an EMBL/GenBank/DDBJ whole genome shotgun (WGS) entry which is preliminary data.</text>
</comment>
<feature type="compositionally biased region" description="Low complexity" evidence="1">
    <location>
        <begin position="12"/>
        <end position="27"/>
    </location>
</feature>
<feature type="region of interest" description="Disordered" evidence="1">
    <location>
        <begin position="1"/>
        <end position="27"/>
    </location>
</feature>
<dbReference type="EMBL" id="JADGJH010003787">
    <property type="protein sequence ID" value="KAJ3088797.1"/>
    <property type="molecule type" value="Genomic_DNA"/>
</dbReference>
<dbReference type="AlphaFoldDB" id="A0AAD5XAU6"/>
<evidence type="ECO:0000313" key="2">
    <source>
        <dbReference type="EMBL" id="KAJ3088797.1"/>
    </source>
</evidence>
<reference evidence="2" key="1">
    <citation type="submission" date="2020-05" db="EMBL/GenBank/DDBJ databases">
        <title>Phylogenomic resolution of chytrid fungi.</title>
        <authorList>
            <person name="Stajich J.E."/>
            <person name="Amses K."/>
            <person name="Simmons R."/>
            <person name="Seto K."/>
            <person name="Myers J."/>
            <person name="Bonds A."/>
            <person name="Quandt C.A."/>
            <person name="Barry K."/>
            <person name="Liu P."/>
            <person name="Grigoriev I."/>
            <person name="Longcore J.E."/>
            <person name="James T.Y."/>
        </authorList>
    </citation>
    <scope>NUCLEOTIDE SEQUENCE</scope>
    <source>
        <strain evidence="2">JEL0513</strain>
    </source>
</reference>
<name>A0AAD5XAU6_9FUNG</name>
<gene>
    <name evidence="2" type="ORF">HK100_007939</name>
</gene>
<dbReference type="Proteomes" id="UP001211907">
    <property type="component" value="Unassembled WGS sequence"/>
</dbReference>
<accession>A0AAD5XAU6</accession>
<protein>
    <submittedName>
        <fullName evidence="2">Uncharacterized protein</fullName>
    </submittedName>
</protein>
<proteinExistence type="predicted"/>
<sequence>MSASTNIHTNTSANSAGSGANSGLSSSAGQTIANAATATGAAPSLCALAYTVATYDGREQTALDTTNAKVAAVAVAAASVFRAPPSNAAVSVSEQLLAMSEHPPDTDLNPNPRISSPRITLSHSHGRFEITYACAISGPPEAVAHARTIMLIRNPTLVCASKLIVCR</sequence>
<organism evidence="2 3">
    <name type="scientific">Physocladia obscura</name>
    <dbReference type="NCBI Taxonomy" id="109957"/>
    <lineage>
        <taxon>Eukaryota</taxon>
        <taxon>Fungi</taxon>
        <taxon>Fungi incertae sedis</taxon>
        <taxon>Chytridiomycota</taxon>
        <taxon>Chytridiomycota incertae sedis</taxon>
        <taxon>Chytridiomycetes</taxon>
        <taxon>Chytridiales</taxon>
        <taxon>Chytriomycetaceae</taxon>
        <taxon>Physocladia</taxon>
    </lineage>
</organism>